<name>A0A8B5Y6J9_BACLI</name>
<evidence type="ECO:0000256" key="2">
    <source>
        <dbReference type="ARBA" id="ARBA00006448"/>
    </source>
</evidence>
<feature type="region of interest" description="Disordered" evidence="7">
    <location>
        <begin position="64"/>
        <end position="85"/>
    </location>
</feature>
<dbReference type="EMBL" id="NILC01000030">
    <property type="protein sequence ID" value="TWL21955.1"/>
    <property type="molecule type" value="Genomic_DNA"/>
</dbReference>
<evidence type="ECO:0000313" key="9">
    <source>
        <dbReference type="EMBL" id="TWL21955.1"/>
    </source>
</evidence>
<evidence type="ECO:0000256" key="1">
    <source>
        <dbReference type="ARBA" id="ARBA00004651"/>
    </source>
</evidence>
<comment type="similarity">
    <text evidence="2">Belongs to the UPF0702 family.</text>
</comment>
<keyword evidence="4" id="KW-0812">Transmembrane</keyword>
<dbReference type="PANTHER" id="PTHR34582:SF6">
    <property type="entry name" value="UPF0702 TRANSMEMBRANE PROTEIN YCAP"/>
    <property type="match status" value="1"/>
</dbReference>
<evidence type="ECO:0000313" key="10">
    <source>
        <dbReference type="Proteomes" id="UP000435910"/>
    </source>
</evidence>
<evidence type="ECO:0000256" key="3">
    <source>
        <dbReference type="ARBA" id="ARBA00022475"/>
    </source>
</evidence>
<dbReference type="GO" id="GO:0005886">
    <property type="term" value="C:plasma membrane"/>
    <property type="evidence" value="ECO:0007669"/>
    <property type="project" value="UniProtKB-SubCell"/>
</dbReference>
<reference evidence="9 10" key="1">
    <citation type="submission" date="2019-06" db="EMBL/GenBank/DDBJ databases">
        <title>Genome sequence analysis of &gt;100 Bacillus licheniformis strains suggests intrinsic resistance to this species.</title>
        <authorList>
            <person name="Wels M."/>
            <person name="Siezen R.J."/>
            <person name="Johansen E."/>
            <person name="Stuer-Lauridsen B."/>
            <person name="Bjerre K."/>
            <person name="Nielsen B.K.K."/>
        </authorList>
    </citation>
    <scope>NUCLEOTIDE SEQUENCE [LARGE SCALE GENOMIC DNA]</scope>
    <source>
        <strain evidence="9 10">BAC-16736</strain>
    </source>
</reference>
<gene>
    <name evidence="9" type="ORF">CHCC16736_0418</name>
</gene>
<accession>A0A8B5Y6J9</accession>
<dbReference type="Gene3D" id="3.30.240.20">
    <property type="entry name" value="bsu07140 like domains"/>
    <property type="match status" value="1"/>
</dbReference>
<keyword evidence="5" id="KW-1133">Transmembrane helix</keyword>
<dbReference type="PANTHER" id="PTHR34582">
    <property type="entry name" value="UPF0702 TRANSMEMBRANE PROTEIN YCAP"/>
    <property type="match status" value="1"/>
</dbReference>
<sequence>METKRNFVPIPLILDGEIIEHNLKYLKKTKEWLFQKLEDKGIEQAMLPTITLGTLNEKNEIIIDTEDPGSPLTHDPYLYKPGQDH</sequence>
<evidence type="ECO:0000256" key="4">
    <source>
        <dbReference type="ARBA" id="ARBA00022692"/>
    </source>
</evidence>
<proteinExistence type="inferred from homology"/>
<comment type="subcellular location">
    <subcellularLocation>
        <location evidence="1">Cell membrane</location>
        <topology evidence="1">Multi-pass membrane protein</topology>
    </subcellularLocation>
</comment>
<keyword evidence="6" id="KW-0472">Membrane</keyword>
<dbReference type="Pfam" id="PF04239">
    <property type="entry name" value="DUF421"/>
    <property type="match status" value="1"/>
</dbReference>
<feature type="domain" description="YetF C-terminal" evidence="8">
    <location>
        <begin position="7"/>
        <end position="44"/>
    </location>
</feature>
<dbReference type="InterPro" id="IPR007353">
    <property type="entry name" value="DUF421"/>
</dbReference>
<evidence type="ECO:0000256" key="5">
    <source>
        <dbReference type="ARBA" id="ARBA00022989"/>
    </source>
</evidence>
<comment type="caution">
    <text evidence="9">The sequence shown here is derived from an EMBL/GenBank/DDBJ whole genome shotgun (WGS) entry which is preliminary data.</text>
</comment>
<evidence type="ECO:0000259" key="8">
    <source>
        <dbReference type="Pfam" id="PF04239"/>
    </source>
</evidence>
<evidence type="ECO:0000256" key="7">
    <source>
        <dbReference type="SAM" id="MobiDB-lite"/>
    </source>
</evidence>
<organism evidence="9 10">
    <name type="scientific">Bacillus licheniformis</name>
    <dbReference type="NCBI Taxonomy" id="1402"/>
    <lineage>
        <taxon>Bacteria</taxon>
        <taxon>Bacillati</taxon>
        <taxon>Bacillota</taxon>
        <taxon>Bacilli</taxon>
        <taxon>Bacillales</taxon>
        <taxon>Bacillaceae</taxon>
        <taxon>Bacillus</taxon>
    </lineage>
</organism>
<dbReference type="AlphaFoldDB" id="A0A8B5Y6J9"/>
<evidence type="ECO:0000256" key="6">
    <source>
        <dbReference type="ARBA" id="ARBA00023136"/>
    </source>
</evidence>
<protein>
    <recommendedName>
        <fullName evidence="8">YetF C-terminal domain-containing protein</fullName>
    </recommendedName>
</protein>
<dbReference type="Proteomes" id="UP000435910">
    <property type="component" value="Unassembled WGS sequence"/>
</dbReference>
<keyword evidence="3" id="KW-1003">Cell membrane</keyword>
<dbReference type="InterPro" id="IPR023090">
    <property type="entry name" value="UPF0702_alpha/beta_dom_sf"/>
</dbReference>